<dbReference type="eggNOG" id="KOG0379">
    <property type="taxonomic scope" value="Eukaryota"/>
</dbReference>
<feature type="transmembrane region" description="Helical" evidence="10">
    <location>
        <begin position="404"/>
        <end position="431"/>
    </location>
</feature>
<feature type="compositionally biased region" description="Low complexity" evidence="9">
    <location>
        <begin position="583"/>
        <end position="593"/>
    </location>
</feature>
<feature type="region of interest" description="Disordered" evidence="9">
    <location>
        <begin position="556"/>
        <end position="593"/>
    </location>
</feature>
<dbReference type="Gene3D" id="2.120.10.80">
    <property type="entry name" value="Kelch-type beta propeller"/>
    <property type="match status" value="2"/>
</dbReference>
<reference evidence="13 14" key="1">
    <citation type="submission" date="2010-05" db="EMBL/GenBank/DDBJ databases">
        <title>The Genome Sequence of Thecamonas trahens ATCC 50062.</title>
        <authorList>
            <consortium name="The Broad Institute Genome Sequencing Platform"/>
            <person name="Russ C."/>
            <person name="Cuomo C."/>
            <person name="Shea T."/>
            <person name="Young S.K."/>
            <person name="Zeng Q."/>
            <person name="Koehrsen M."/>
            <person name="Haas B."/>
            <person name="Borodovsky M."/>
            <person name="Guigo R."/>
            <person name="Alvarado L."/>
            <person name="Berlin A."/>
            <person name="Bochicchio J."/>
            <person name="Borenstein D."/>
            <person name="Chapman S."/>
            <person name="Chen Z."/>
            <person name="Freedman E."/>
            <person name="Gellesch M."/>
            <person name="Goldberg J."/>
            <person name="Griggs A."/>
            <person name="Gujja S."/>
            <person name="Heilman E."/>
            <person name="Heiman D."/>
            <person name="Hepburn T."/>
            <person name="Howarth C."/>
            <person name="Jen D."/>
            <person name="Larson L."/>
            <person name="Mehta T."/>
            <person name="Park D."/>
            <person name="Pearson M."/>
            <person name="Roberts A."/>
            <person name="Saif S."/>
            <person name="Shenoy N."/>
            <person name="Sisk P."/>
            <person name="Stolte C."/>
            <person name="Sykes S."/>
            <person name="Thomson T."/>
            <person name="Walk T."/>
            <person name="White J."/>
            <person name="Yandava C."/>
            <person name="Burger G."/>
            <person name="Gray M.W."/>
            <person name="Holland P.W.H."/>
            <person name="King N."/>
            <person name="Lang F.B.F."/>
            <person name="Roger A.J."/>
            <person name="Ruiz-Trillo I."/>
            <person name="Lander E."/>
            <person name="Nusbaum C."/>
        </authorList>
    </citation>
    <scope>NUCLEOTIDE SEQUENCE [LARGE SCALE GENOMIC DNA]</scope>
    <source>
        <strain evidence="13 14">ATCC 50062</strain>
    </source>
</reference>
<proteinExistence type="predicted"/>
<evidence type="ECO:0000256" key="6">
    <source>
        <dbReference type="ARBA" id="ARBA00022982"/>
    </source>
</evidence>
<dbReference type="InterPro" id="IPR015915">
    <property type="entry name" value="Kelch-typ_b-propeller"/>
</dbReference>
<organism evidence="13 14">
    <name type="scientific">Thecamonas trahens ATCC 50062</name>
    <dbReference type="NCBI Taxonomy" id="461836"/>
    <lineage>
        <taxon>Eukaryota</taxon>
        <taxon>Apusozoa</taxon>
        <taxon>Apusomonadida</taxon>
        <taxon>Apusomonadidae</taxon>
        <taxon>Thecamonas</taxon>
    </lineage>
</organism>
<evidence type="ECO:0000256" key="11">
    <source>
        <dbReference type="SAM" id="SignalP"/>
    </source>
</evidence>
<evidence type="ECO:0000256" key="9">
    <source>
        <dbReference type="SAM" id="MobiDB-lite"/>
    </source>
</evidence>
<dbReference type="OMA" id="FIARYFR"/>
<feature type="domain" description="Cytochrome b561" evidence="12">
    <location>
        <begin position="328"/>
        <end position="533"/>
    </location>
</feature>
<keyword evidence="4 10" id="KW-0812">Transmembrane</keyword>
<dbReference type="RefSeq" id="XP_013756141.1">
    <property type="nucleotide sequence ID" value="XM_013900687.1"/>
</dbReference>
<dbReference type="GeneID" id="25566546"/>
<dbReference type="OrthoDB" id="2419613at2759"/>
<dbReference type="SMART" id="SM00665">
    <property type="entry name" value="B561"/>
    <property type="match status" value="1"/>
</dbReference>
<keyword evidence="7 10" id="KW-1133">Transmembrane helix</keyword>
<evidence type="ECO:0000259" key="12">
    <source>
        <dbReference type="PROSITE" id="PS50939"/>
    </source>
</evidence>
<keyword evidence="5" id="KW-0677">Repeat</keyword>
<feature type="transmembrane region" description="Helical" evidence="10">
    <location>
        <begin position="512"/>
        <end position="532"/>
    </location>
</feature>
<dbReference type="AlphaFoldDB" id="A0A0L0DGY7"/>
<feature type="transmembrane region" description="Helical" evidence="10">
    <location>
        <begin position="480"/>
        <end position="500"/>
    </location>
</feature>
<name>A0A0L0DGY7_THETB</name>
<evidence type="ECO:0000313" key="13">
    <source>
        <dbReference type="EMBL" id="KNC51480.1"/>
    </source>
</evidence>
<dbReference type="PANTHER" id="PTHR46647">
    <property type="entry name" value="RAB9 EFFECTOR PROTEIN WITH KELCH MOTIFS"/>
    <property type="match status" value="1"/>
</dbReference>
<evidence type="ECO:0000256" key="3">
    <source>
        <dbReference type="ARBA" id="ARBA00022448"/>
    </source>
</evidence>
<keyword evidence="3" id="KW-0813">Transport</keyword>
<dbReference type="PANTHER" id="PTHR46647:SF1">
    <property type="entry name" value="RAB9 EFFECTOR PROTEIN WITH KELCH MOTIFS"/>
    <property type="match status" value="1"/>
</dbReference>
<dbReference type="InterPro" id="IPR052124">
    <property type="entry name" value="Rab9_kelch_effector"/>
</dbReference>
<sequence length="593" mass="64099">MMWMSGMFGVTVVVVVVLVAAMAPDVSGQQLSWSLLTPSTSAAPSPRRDAVWEYDAGRNQVVLFGGVSASGETNDVWTFDLTTNVWTERSTSGTRPVVRFDMVSGIVGNSLYISSGQSGPIVLSDVWELDLTTYAWTQLPQAGAIPRGRYGSAGGVFRTGTGLYLSHGFNKKVRYDDTFFYSFAEQKWIEVTPAGNLPGARCLVGTTMLTANSFTMYGGCGSGGYSPCPSQESFIFAANFADGSRNWVKTRKCPPKLQRAAMAFFPGDSSKAVLYGGAKATAGGVVNVLDVPSGAWTRVVPGGSAVPAVRQAHTMTLVYNTASPSSEYVLVFGGQVSGALTNEIWRLSGTTTAGLPNKACQIGFDFRILHGLFMWLSWGLLLPGGIFAARFLKHSSAKPRGLPIWFFIHRIVMPIGLCFALLGFIFAWFITGKHFTALPHAIFGVLVTLLGLLQPVNAYFRPHPNPLNCKRKFWQYLHWWGGRTAAVLGLVNVGLGVWHLNQHIFENLSGLYIVYGLEMALFVFGFLALNVLKGKNDAETFKFSSWHVWLPNITRKGEPVTSTSNSDDGVAMSSSSPARTKGSESAASSSSSS</sequence>
<gene>
    <name evidence="13" type="ORF">AMSG_07677</name>
</gene>
<dbReference type="SUPFAM" id="SSF117281">
    <property type="entry name" value="Kelch motif"/>
    <property type="match status" value="1"/>
</dbReference>
<dbReference type="Proteomes" id="UP000054408">
    <property type="component" value="Unassembled WGS sequence"/>
</dbReference>
<keyword evidence="11" id="KW-0732">Signal</keyword>
<feature type="transmembrane region" description="Helical" evidence="10">
    <location>
        <begin position="437"/>
        <end position="460"/>
    </location>
</feature>
<dbReference type="PROSITE" id="PS50939">
    <property type="entry name" value="CYTOCHROME_B561"/>
    <property type="match status" value="1"/>
</dbReference>
<dbReference type="InterPro" id="IPR006593">
    <property type="entry name" value="Cyt_b561/ferric_Rdtase_TM"/>
</dbReference>
<dbReference type="Gene3D" id="1.20.120.1770">
    <property type="match status" value="1"/>
</dbReference>
<dbReference type="STRING" id="461836.A0A0L0DGY7"/>
<dbReference type="GO" id="GO:0016020">
    <property type="term" value="C:membrane"/>
    <property type="evidence" value="ECO:0007669"/>
    <property type="project" value="UniProtKB-SubCell"/>
</dbReference>
<comment type="subcellular location">
    <subcellularLocation>
        <location evidence="1">Membrane</location>
    </subcellularLocation>
</comment>
<feature type="compositionally biased region" description="Polar residues" evidence="9">
    <location>
        <begin position="560"/>
        <end position="578"/>
    </location>
</feature>
<feature type="chain" id="PRO_5005537499" description="Cytochrome b561 domain-containing protein" evidence="11">
    <location>
        <begin position="29"/>
        <end position="593"/>
    </location>
</feature>
<dbReference type="Pfam" id="PF24681">
    <property type="entry name" value="Kelch_KLHDC2_KLHL20_DRC7"/>
    <property type="match status" value="1"/>
</dbReference>
<evidence type="ECO:0000256" key="8">
    <source>
        <dbReference type="ARBA" id="ARBA00023136"/>
    </source>
</evidence>
<dbReference type="eggNOG" id="KOG4293">
    <property type="taxonomic scope" value="Eukaryota"/>
</dbReference>
<accession>A0A0L0DGY7</accession>
<feature type="signal peptide" evidence="11">
    <location>
        <begin position="1"/>
        <end position="28"/>
    </location>
</feature>
<dbReference type="CDD" id="cd08760">
    <property type="entry name" value="Cyt_b561_FRRS1_like"/>
    <property type="match status" value="1"/>
</dbReference>
<feature type="transmembrane region" description="Helical" evidence="10">
    <location>
        <begin position="372"/>
        <end position="392"/>
    </location>
</feature>
<keyword evidence="2" id="KW-0880">Kelch repeat</keyword>
<evidence type="ECO:0000256" key="2">
    <source>
        <dbReference type="ARBA" id="ARBA00022441"/>
    </source>
</evidence>
<dbReference type="EMBL" id="GL349467">
    <property type="protein sequence ID" value="KNC51480.1"/>
    <property type="molecule type" value="Genomic_DNA"/>
</dbReference>
<evidence type="ECO:0000256" key="1">
    <source>
        <dbReference type="ARBA" id="ARBA00004370"/>
    </source>
</evidence>
<keyword evidence="6" id="KW-0249">Electron transport</keyword>
<keyword evidence="14" id="KW-1185">Reference proteome</keyword>
<evidence type="ECO:0000256" key="4">
    <source>
        <dbReference type="ARBA" id="ARBA00022692"/>
    </source>
</evidence>
<evidence type="ECO:0000256" key="10">
    <source>
        <dbReference type="SAM" id="Phobius"/>
    </source>
</evidence>
<evidence type="ECO:0000313" key="14">
    <source>
        <dbReference type="Proteomes" id="UP000054408"/>
    </source>
</evidence>
<protein>
    <recommendedName>
        <fullName evidence="12">Cytochrome b561 domain-containing protein</fullName>
    </recommendedName>
</protein>
<evidence type="ECO:0000256" key="7">
    <source>
        <dbReference type="ARBA" id="ARBA00022989"/>
    </source>
</evidence>
<evidence type="ECO:0000256" key="5">
    <source>
        <dbReference type="ARBA" id="ARBA00022737"/>
    </source>
</evidence>
<keyword evidence="8 10" id="KW-0472">Membrane</keyword>